<dbReference type="GO" id="GO:0001669">
    <property type="term" value="C:acrosomal vesicle"/>
    <property type="evidence" value="ECO:0007669"/>
    <property type="project" value="TreeGrafter"/>
</dbReference>
<dbReference type="CDD" id="cd17061">
    <property type="entry name" value="Ubl_IQUB"/>
    <property type="match status" value="1"/>
</dbReference>
<feature type="domain" description="Ubiquitin-like" evidence="2">
    <location>
        <begin position="113"/>
        <end position="190"/>
    </location>
</feature>
<name>A0A9D3T0K5_MEGAT</name>
<dbReference type="InterPro" id="IPR029071">
    <property type="entry name" value="Ubiquitin-like_domsf"/>
</dbReference>
<dbReference type="Pfam" id="PF25805">
    <property type="entry name" value="IQUB"/>
    <property type="match status" value="1"/>
</dbReference>
<dbReference type="OrthoDB" id="10265862at2759"/>
<dbReference type="InterPro" id="IPR057887">
    <property type="entry name" value="IQUB_helical"/>
</dbReference>
<gene>
    <name evidence="3" type="ORF">MATL_G00247600</name>
</gene>
<dbReference type="EMBL" id="JAFDVH010000023">
    <property type="protein sequence ID" value="KAG7456048.1"/>
    <property type="molecule type" value="Genomic_DNA"/>
</dbReference>
<organism evidence="3 4">
    <name type="scientific">Megalops atlanticus</name>
    <name type="common">Tarpon</name>
    <name type="synonym">Clupea gigantea</name>
    <dbReference type="NCBI Taxonomy" id="7932"/>
    <lineage>
        <taxon>Eukaryota</taxon>
        <taxon>Metazoa</taxon>
        <taxon>Chordata</taxon>
        <taxon>Craniata</taxon>
        <taxon>Vertebrata</taxon>
        <taxon>Euteleostomi</taxon>
        <taxon>Actinopterygii</taxon>
        <taxon>Neopterygii</taxon>
        <taxon>Teleostei</taxon>
        <taxon>Elopiformes</taxon>
        <taxon>Megalopidae</taxon>
        <taxon>Megalops</taxon>
    </lineage>
</organism>
<protein>
    <recommendedName>
        <fullName evidence="2">Ubiquitin-like domain-containing protein</fullName>
    </recommendedName>
</protein>
<dbReference type="InterPro" id="IPR000626">
    <property type="entry name" value="Ubiquitin-like_dom"/>
</dbReference>
<keyword evidence="4" id="KW-1185">Reference proteome</keyword>
<dbReference type="Proteomes" id="UP001046870">
    <property type="component" value="Chromosome 23"/>
</dbReference>
<evidence type="ECO:0000313" key="3">
    <source>
        <dbReference type="EMBL" id="KAG7456048.1"/>
    </source>
</evidence>
<dbReference type="PANTHER" id="PTHR21074:SF0">
    <property type="entry name" value="IQ AND UBIQUITIN-LIKE DOMAIN-CONTAINING PROTEIN"/>
    <property type="match status" value="1"/>
</dbReference>
<proteinExistence type="predicted"/>
<keyword evidence="1" id="KW-0175">Coiled coil</keyword>
<evidence type="ECO:0000313" key="4">
    <source>
        <dbReference type="Proteomes" id="UP001046870"/>
    </source>
</evidence>
<dbReference type="SUPFAM" id="SSF54236">
    <property type="entry name" value="Ubiquitin-like"/>
    <property type="match status" value="1"/>
</dbReference>
<dbReference type="GO" id="GO:0060271">
    <property type="term" value="P:cilium assembly"/>
    <property type="evidence" value="ECO:0007669"/>
    <property type="project" value="TreeGrafter"/>
</dbReference>
<sequence>MSDQRSEISSLREEKQSVPEVITVTLERGDHVENLEEAPQTQSVVTQSELEATPDNKAEEENCLAQVPEDHCETLRSTVEESSVTSEAQVDLRHPEDVLGQTETTFSADVGNSTATVKMLLPGGHMMTVAFAIGLTARELKNHFADKLKIPPDIMEVSLDGNAVTDSDTLISLGVQPHGTVQLEMSSTDPENHPIRPVKLQTEYNMPDVITVRVQTDGDTYQDVVVEIERATQKKAFLGGYRHKITGTEFHHSAVQTLPKRPADKGVEVFRRDTQTVETKSQAQQCTSTTATQMTSIGCYVSNMEDKLISPGQYVTADECLAKKLKAVVVLQVYARRWQAKRRMNELRREKQRRLEWLEKEEARKRREKEEQKQADFQRRMNPETKEDFSLLYNALEKWRREEADRINATLSGAERKCALYTLLNEEAQHIASIGQHRFVAAERSQEKAVQTLLDKCAAPKKWRASDGKMIEMDTVSTIRAKDLRDLYASVNMPGQSQDERQGVLLALKTTVKEHDCKLTREILELIDREVDLLARGVKKTNLEGLRKRLSTLFLQYIKTPAFNPEVSSLLKVPPDAAQQRKKVYRCKSCNKYLPCTGFSLSVSASQVACCRQCLQLDNEARRREDLSLYRNILQRLRNTEAELHPEAKITYLLQEQDLRYLVDMVWGAQSALSAWDDLQDLEMARWDRLQEWSPWNCILLTRDEAKAHLKVENIQQAYGSTFIRRIQHKHMLAQSNFSQIPDMAALFNDMDSEPTAHSSLLVAEHYATATETEPQTTPIQE</sequence>
<feature type="coiled-coil region" evidence="1">
    <location>
        <begin position="341"/>
        <end position="380"/>
    </location>
</feature>
<evidence type="ECO:0000259" key="2">
    <source>
        <dbReference type="PROSITE" id="PS50053"/>
    </source>
</evidence>
<dbReference type="AlphaFoldDB" id="A0A9D3T0K5"/>
<dbReference type="Gene3D" id="3.10.20.90">
    <property type="entry name" value="Phosphatidylinositol 3-kinase Catalytic Subunit, Chain A, domain 1"/>
    <property type="match status" value="1"/>
</dbReference>
<evidence type="ECO:0000256" key="1">
    <source>
        <dbReference type="SAM" id="Coils"/>
    </source>
</evidence>
<reference evidence="3" key="1">
    <citation type="submission" date="2021-01" db="EMBL/GenBank/DDBJ databases">
        <authorList>
            <person name="Zahm M."/>
            <person name="Roques C."/>
            <person name="Cabau C."/>
            <person name="Klopp C."/>
            <person name="Donnadieu C."/>
            <person name="Jouanno E."/>
            <person name="Lampietro C."/>
            <person name="Louis A."/>
            <person name="Herpin A."/>
            <person name="Echchiki A."/>
            <person name="Berthelot C."/>
            <person name="Parey E."/>
            <person name="Roest-Crollius H."/>
            <person name="Braasch I."/>
            <person name="Postlethwait J."/>
            <person name="Bobe J."/>
            <person name="Montfort J."/>
            <person name="Bouchez O."/>
            <person name="Begum T."/>
            <person name="Mejri S."/>
            <person name="Adams A."/>
            <person name="Chen W.-J."/>
            <person name="Guiguen Y."/>
        </authorList>
    </citation>
    <scope>NUCLEOTIDE SEQUENCE</scope>
    <source>
        <strain evidence="3">YG-15Mar2019-1</strain>
        <tissue evidence="3">Brain</tissue>
    </source>
</reference>
<dbReference type="GO" id="GO:0031514">
    <property type="term" value="C:motile cilium"/>
    <property type="evidence" value="ECO:0007669"/>
    <property type="project" value="TreeGrafter"/>
</dbReference>
<dbReference type="GO" id="GO:0030317">
    <property type="term" value="P:flagellated sperm motility"/>
    <property type="evidence" value="ECO:0007669"/>
    <property type="project" value="TreeGrafter"/>
</dbReference>
<dbReference type="PROSITE" id="PS50096">
    <property type="entry name" value="IQ"/>
    <property type="match status" value="1"/>
</dbReference>
<dbReference type="InterPro" id="IPR037695">
    <property type="entry name" value="IQUB"/>
</dbReference>
<dbReference type="PANTHER" id="PTHR21074">
    <property type="entry name" value="IQ AND UBIQUITIN-LIKE DOMAIN-CONTAINING PROTEIN"/>
    <property type="match status" value="1"/>
</dbReference>
<dbReference type="PROSITE" id="PS50053">
    <property type="entry name" value="UBIQUITIN_2"/>
    <property type="match status" value="1"/>
</dbReference>
<comment type="caution">
    <text evidence="3">The sequence shown here is derived from an EMBL/GenBank/DDBJ whole genome shotgun (WGS) entry which is preliminary data.</text>
</comment>
<accession>A0A9D3T0K5</accession>